<dbReference type="GO" id="GO:0003714">
    <property type="term" value="F:transcription corepressor activity"/>
    <property type="evidence" value="ECO:0007669"/>
    <property type="project" value="InterPro"/>
</dbReference>
<dbReference type="GO" id="GO:0070370">
    <property type="term" value="P:cellular heat acclimation"/>
    <property type="evidence" value="ECO:0007669"/>
    <property type="project" value="TreeGrafter"/>
</dbReference>
<proteinExistence type="inferred from homology"/>
<sequence>MAETDPKTVQDLTSVVQTLLQQMQDKFQTMSDQIIGRNILYIWSQPPVVSSCKHTRVNLQKPRGAADYTPRPNVVYHPLVYHPLVYHPLVYHPRVFGPLLTEMLPHDTGWRGRTGRGKQDTCYTKELKVANLHWNLEHCFYKPREDQMAFCN</sequence>
<name>A0A7J7V0B7_PIPKU</name>
<dbReference type="Pfam" id="PF06825">
    <property type="entry name" value="HSBP1"/>
    <property type="match status" value="1"/>
</dbReference>
<evidence type="ECO:0000256" key="3">
    <source>
        <dbReference type="ARBA" id="ARBA00023242"/>
    </source>
</evidence>
<organism evidence="7 8">
    <name type="scientific">Pipistrellus kuhlii</name>
    <name type="common">Kuhl's pipistrelle</name>
    <dbReference type="NCBI Taxonomy" id="59472"/>
    <lineage>
        <taxon>Eukaryota</taxon>
        <taxon>Metazoa</taxon>
        <taxon>Chordata</taxon>
        <taxon>Craniata</taxon>
        <taxon>Vertebrata</taxon>
        <taxon>Euteleostomi</taxon>
        <taxon>Mammalia</taxon>
        <taxon>Eutheria</taxon>
        <taxon>Laurasiatheria</taxon>
        <taxon>Chiroptera</taxon>
        <taxon>Yangochiroptera</taxon>
        <taxon>Vespertilionidae</taxon>
        <taxon>Pipistrellus</taxon>
    </lineage>
</organism>
<evidence type="ECO:0000256" key="1">
    <source>
        <dbReference type="ARBA" id="ARBA00004123"/>
    </source>
</evidence>
<accession>A0A7J7V0B7</accession>
<comment type="caution">
    <text evidence="7">The sequence shown here is derived from an EMBL/GenBank/DDBJ whole genome shotgun (WGS) entry which is preliminary data.</text>
</comment>
<comment type="subunit">
    <text evidence="5">Homohexamer. Associates with heptad repeats of HSF1 trimers and probably also HSF1 monomers, and with HSP70. Association with HSF1 trimers and HSP70 coincides with attenuation of heat shock response and the conversion of HSF1 trimer to monomer.</text>
</comment>
<comment type="function">
    <text evidence="4">Negative regulator of the heat shock response. Negatively affects HSF1 DNA-binding activity. May have a role in the suppression of the activation of the stress response during the aging process.</text>
</comment>
<dbReference type="EMBL" id="JACAGB010000017">
    <property type="protein sequence ID" value="KAF6318512.1"/>
    <property type="molecule type" value="Genomic_DNA"/>
</dbReference>
<dbReference type="InterPro" id="IPR009643">
    <property type="entry name" value="HS1-bd"/>
</dbReference>
<dbReference type="GO" id="GO:0005634">
    <property type="term" value="C:nucleus"/>
    <property type="evidence" value="ECO:0007669"/>
    <property type="project" value="UniProtKB-SubCell"/>
</dbReference>
<dbReference type="Gene3D" id="1.20.5.430">
    <property type="match status" value="1"/>
</dbReference>
<keyword evidence="3" id="KW-0539">Nucleus</keyword>
<evidence type="ECO:0000256" key="5">
    <source>
        <dbReference type="ARBA" id="ARBA00038772"/>
    </source>
</evidence>
<dbReference type="Proteomes" id="UP000558488">
    <property type="component" value="Unassembled WGS sequence"/>
</dbReference>
<keyword evidence="8" id="KW-1185">Reference proteome</keyword>
<gene>
    <name evidence="7" type="ORF">mPipKuh1_006376</name>
</gene>
<evidence type="ECO:0000256" key="2">
    <source>
        <dbReference type="ARBA" id="ARBA00006349"/>
    </source>
</evidence>
<evidence type="ECO:0000313" key="8">
    <source>
        <dbReference type="Proteomes" id="UP000558488"/>
    </source>
</evidence>
<dbReference type="GO" id="GO:0005829">
    <property type="term" value="C:cytosol"/>
    <property type="evidence" value="ECO:0007669"/>
    <property type="project" value="TreeGrafter"/>
</dbReference>
<evidence type="ECO:0000313" key="7">
    <source>
        <dbReference type="EMBL" id="KAF6318512.1"/>
    </source>
</evidence>
<dbReference type="PANTHER" id="PTHR19424">
    <property type="entry name" value="HEAT SHOCK FACTOR BINDING PROTEIN 1"/>
    <property type="match status" value="1"/>
</dbReference>
<dbReference type="AlphaFoldDB" id="A0A7J7V0B7"/>
<evidence type="ECO:0000256" key="6">
    <source>
        <dbReference type="ARBA" id="ARBA00039223"/>
    </source>
</evidence>
<comment type="similarity">
    <text evidence="2">Belongs to the HSBP1 family.</text>
</comment>
<evidence type="ECO:0000256" key="4">
    <source>
        <dbReference type="ARBA" id="ARBA00037689"/>
    </source>
</evidence>
<dbReference type="PANTHER" id="PTHR19424:SF3">
    <property type="entry name" value="HEAT SHOCK FACTOR-BINDING PROTEIN 1"/>
    <property type="match status" value="1"/>
</dbReference>
<dbReference type="FunFam" id="1.20.5.430:FF:000002">
    <property type="entry name" value="Heat shock factor-binding protein 1"/>
    <property type="match status" value="1"/>
</dbReference>
<keyword evidence="7" id="KW-0346">Stress response</keyword>
<comment type="subcellular location">
    <subcellularLocation>
        <location evidence="1">Nucleus</location>
    </subcellularLocation>
</comment>
<protein>
    <recommendedName>
        <fullName evidence="6">Heat shock factor-binding protein 1</fullName>
    </recommendedName>
</protein>
<reference evidence="7 8" key="1">
    <citation type="journal article" date="2020" name="Nature">
        <title>Six reference-quality genomes reveal evolution of bat adaptations.</title>
        <authorList>
            <person name="Jebb D."/>
            <person name="Huang Z."/>
            <person name="Pippel M."/>
            <person name="Hughes G.M."/>
            <person name="Lavrichenko K."/>
            <person name="Devanna P."/>
            <person name="Winkler S."/>
            <person name="Jermiin L.S."/>
            <person name="Skirmuntt E.C."/>
            <person name="Katzourakis A."/>
            <person name="Burkitt-Gray L."/>
            <person name="Ray D.A."/>
            <person name="Sullivan K.A.M."/>
            <person name="Roscito J.G."/>
            <person name="Kirilenko B.M."/>
            <person name="Davalos L.M."/>
            <person name="Corthals A.P."/>
            <person name="Power M.L."/>
            <person name="Jones G."/>
            <person name="Ransome R.D."/>
            <person name="Dechmann D.K.N."/>
            <person name="Locatelli A.G."/>
            <person name="Puechmaille S.J."/>
            <person name="Fedrigo O."/>
            <person name="Jarvis E.D."/>
            <person name="Hiller M."/>
            <person name="Vernes S.C."/>
            <person name="Myers E.W."/>
            <person name="Teeling E.C."/>
        </authorList>
    </citation>
    <scope>NUCLEOTIDE SEQUENCE [LARGE SCALE GENOMIC DNA]</scope>
    <source>
        <strain evidence="7">MPipKuh1</strain>
        <tissue evidence="7">Flight muscle</tissue>
    </source>
</reference>